<sequence>MSSGHRSEKMRSIDEKPPLLVSPEKRNEKSQPGHPIIPHPASAQYRRGHACEAHQQTGRKICAQSCPAMGLFGPGPRASLHFAISRYRGRGASLKGNT</sequence>
<comment type="caution">
    <text evidence="2">The sequence shown here is derived from an EMBL/GenBank/DDBJ whole genome shotgun (WGS) entry which is preliminary data.</text>
</comment>
<keyword evidence="3" id="KW-1185">Reference proteome</keyword>
<dbReference type="EMBL" id="QGKV02000297">
    <property type="protein sequence ID" value="KAF3610541.1"/>
    <property type="molecule type" value="Genomic_DNA"/>
</dbReference>
<organism evidence="2 3">
    <name type="scientific">Brassica cretica</name>
    <name type="common">Mustard</name>
    <dbReference type="NCBI Taxonomy" id="69181"/>
    <lineage>
        <taxon>Eukaryota</taxon>
        <taxon>Viridiplantae</taxon>
        <taxon>Streptophyta</taxon>
        <taxon>Embryophyta</taxon>
        <taxon>Tracheophyta</taxon>
        <taxon>Spermatophyta</taxon>
        <taxon>Magnoliopsida</taxon>
        <taxon>eudicotyledons</taxon>
        <taxon>Gunneridae</taxon>
        <taxon>Pentapetalae</taxon>
        <taxon>rosids</taxon>
        <taxon>malvids</taxon>
        <taxon>Brassicales</taxon>
        <taxon>Brassicaceae</taxon>
        <taxon>Brassiceae</taxon>
        <taxon>Brassica</taxon>
    </lineage>
</organism>
<protein>
    <submittedName>
        <fullName evidence="2">Uncharacterized protein</fullName>
    </submittedName>
</protein>
<evidence type="ECO:0000256" key="1">
    <source>
        <dbReference type="SAM" id="MobiDB-lite"/>
    </source>
</evidence>
<feature type="region of interest" description="Disordered" evidence="1">
    <location>
        <begin position="1"/>
        <end position="47"/>
    </location>
</feature>
<feature type="compositionally biased region" description="Basic and acidic residues" evidence="1">
    <location>
        <begin position="1"/>
        <end position="31"/>
    </location>
</feature>
<evidence type="ECO:0000313" key="2">
    <source>
        <dbReference type="EMBL" id="KAF3610541.1"/>
    </source>
</evidence>
<name>A0ABQ7F4G6_BRACR</name>
<reference evidence="2 3" key="1">
    <citation type="journal article" date="2020" name="BMC Genomics">
        <title>Intraspecific diversification of the crop wild relative Brassica cretica Lam. using demographic model selection.</title>
        <authorList>
            <person name="Kioukis A."/>
            <person name="Michalopoulou V.A."/>
            <person name="Briers L."/>
            <person name="Pirintsos S."/>
            <person name="Studholme D.J."/>
            <person name="Pavlidis P."/>
            <person name="Sarris P.F."/>
        </authorList>
    </citation>
    <scope>NUCLEOTIDE SEQUENCE [LARGE SCALE GENOMIC DNA]</scope>
    <source>
        <strain evidence="3">cv. PFS-1207/04</strain>
    </source>
</reference>
<proteinExistence type="predicted"/>
<accession>A0ABQ7F4G6</accession>
<gene>
    <name evidence="2" type="ORF">DY000_02049770</name>
</gene>
<evidence type="ECO:0000313" key="3">
    <source>
        <dbReference type="Proteomes" id="UP000266723"/>
    </source>
</evidence>
<dbReference type="Proteomes" id="UP000266723">
    <property type="component" value="Unassembled WGS sequence"/>
</dbReference>